<keyword evidence="5" id="KW-1185">Reference proteome</keyword>
<evidence type="ECO:0000259" key="3">
    <source>
        <dbReference type="PROSITE" id="PS51186"/>
    </source>
</evidence>
<dbReference type="CDD" id="cd04301">
    <property type="entry name" value="NAT_SF"/>
    <property type="match status" value="1"/>
</dbReference>
<comment type="caution">
    <text evidence="4">The sequence shown here is derived from an EMBL/GenBank/DDBJ whole genome shotgun (WGS) entry which is preliminary data.</text>
</comment>
<reference evidence="4 5" key="1">
    <citation type="submission" date="2020-06" db="EMBL/GenBank/DDBJ databases">
        <authorList>
            <person name="Chanama M."/>
        </authorList>
    </citation>
    <scope>NUCLEOTIDE SEQUENCE [LARGE SCALE GENOMIC DNA]</scope>
    <source>
        <strain evidence="4 5">TBRC6557</strain>
    </source>
</reference>
<dbReference type="InterPro" id="IPR000182">
    <property type="entry name" value="GNAT_dom"/>
</dbReference>
<dbReference type="EMBL" id="JABWGO010000012">
    <property type="protein sequence ID" value="NUW45402.1"/>
    <property type="molecule type" value="Genomic_DNA"/>
</dbReference>
<dbReference type="AlphaFoldDB" id="A0A7Y6IVY8"/>
<organism evidence="4 5">
    <name type="scientific">Nonomuraea rhodomycinica</name>
    <dbReference type="NCBI Taxonomy" id="1712872"/>
    <lineage>
        <taxon>Bacteria</taxon>
        <taxon>Bacillati</taxon>
        <taxon>Actinomycetota</taxon>
        <taxon>Actinomycetes</taxon>
        <taxon>Streptosporangiales</taxon>
        <taxon>Streptosporangiaceae</taxon>
        <taxon>Nonomuraea</taxon>
    </lineage>
</organism>
<dbReference type="Gene3D" id="3.40.630.30">
    <property type="match status" value="1"/>
</dbReference>
<dbReference type="SUPFAM" id="SSF55729">
    <property type="entry name" value="Acyl-CoA N-acyltransferases (Nat)"/>
    <property type="match status" value="1"/>
</dbReference>
<protein>
    <submittedName>
        <fullName evidence="4">GNAT family N-acetyltransferase</fullName>
    </submittedName>
</protein>
<evidence type="ECO:0000313" key="4">
    <source>
        <dbReference type="EMBL" id="NUW45402.1"/>
    </source>
</evidence>
<dbReference type="GO" id="GO:0016747">
    <property type="term" value="F:acyltransferase activity, transferring groups other than amino-acyl groups"/>
    <property type="evidence" value="ECO:0007669"/>
    <property type="project" value="InterPro"/>
</dbReference>
<dbReference type="InterPro" id="IPR016181">
    <property type="entry name" value="Acyl_CoA_acyltransferase"/>
</dbReference>
<dbReference type="RefSeq" id="WP_175604882.1">
    <property type="nucleotide sequence ID" value="NZ_JABWGO010000012.1"/>
</dbReference>
<dbReference type="InterPro" id="IPR050832">
    <property type="entry name" value="Bact_Acetyltransf"/>
</dbReference>
<evidence type="ECO:0000313" key="5">
    <source>
        <dbReference type="Proteomes" id="UP000546126"/>
    </source>
</evidence>
<dbReference type="PROSITE" id="PS51186">
    <property type="entry name" value="GNAT"/>
    <property type="match status" value="1"/>
</dbReference>
<dbReference type="PANTHER" id="PTHR43877">
    <property type="entry name" value="AMINOALKYLPHOSPHONATE N-ACETYLTRANSFERASE-RELATED-RELATED"/>
    <property type="match status" value="1"/>
</dbReference>
<proteinExistence type="predicted"/>
<feature type="domain" description="N-acetyltransferase" evidence="3">
    <location>
        <begin position="5"/>
        <end position="161"/>
    </location>
</feature>
<dbReference type="Pfam" id="PF00583">
    <property type="entry name" value="Acetyltransf_1"/>
    <property type="match status" value="1"/>
</dbReference>
<keyword evidence="2" id="KW-0012">Acyltransferase</keyword>
<gene>
    <name evidence="4" type="ORF">HT134_35580</name>
</gene>
<name>A0A7Y6IVY8_9ACTN</name>
<keyword evidence="1 4" id="KW-0808">Transferase</keyword>
<sequence>MTKPVRVRPATPADAATLAELNDFVHALHVENRPDFFRTPSSADELVPIFRAFLEREDTFGFVAESAGRAVGYVTATVRRHPGDALVHPRNVIFVDHIAVDPALARAGVGTALVESVRAAGREVGCTRMMTDVWAFNERALAFFESAGLARMTYWLEQPLE</sequence>
<evidence type="ECO:0000256" key="1">
    <source>
        <dbReference type="ARBA" id="ARBA00022679"/>
    </source>
</evidence>
<accession>A0A7Y6IVY8</accession>
<evidence type="ECO:0000256" key="2">
    <source>
        <dbReference type="ARBA" id="ARBA00023315"/>
    </source>
</evidence>
<dbReference type="Proteomes" id="UP000546126">
    <property type="component" value="Unassembled WGS sequence"/>
</dbReference>